<dbReference type="EMBL" id="JARAWN010000335">
    <property type="protein sequence ID" value="MDX3134873.1"/>
    <property type="molecule type" value="Genomic_DNA"/>
</dbReference>
<keyword evidence="2" id="KW-0813">Transport</keyword>
<evidence type="ECO:0000313" key="6">
    <source>
        <dbReference type="Proteomes" id="UP001273589"/>
    </source>
</evidence>
<gene>
    <name evidence="5" type="ORF">PV367_34955</name>
</gene>
<dbReference type="Proteomes" id="UP001273589">
    <property type="component" value="Unassembled WGS sequence"/>
</dbReference>
<comment type="caution">
    <text evidence="5">The sequence shown here is derived from an EMBL/GenBank/DDBJ whole genome shotgun (WGS) entry which is preliminary data.</text>
</comment>
<evidence type="ECO:0000313" key="5">
    <source>
        <dbReference type="EMBL" id="MDX3134873.1"/>
    </source>
</evidence>
<dbReference type="InterPro" id="IPR006059">
    <property type="entry name" value="SBP"/>
</dbReference>
<keyword evidence="3 4" id="KW-0732">Signal</keyword>
<feature type="signal peptide" evidence="4">
    <location>
        <begin position="1"/>
        <end position="24"/>
    </location>
</feature>
<dbReference type="Pfam" id="PF01547">
    <property type="entry name" value="SBP_bac_1"/>
    <property type="match status" value="1"/>
</dbReference>
<dbReference type="GO" id="GO:0055052">
    <property type="term" value="C:ATP-binding cassette (ABC) transporter complex, substrate-binding subunit-containing"/>
    <property type="evidence" value="ECO:0007669"/>
    <property type="project" value="TreeGrafter"/>
</dbReference>
<dbReference type="PANTHER" id="PTHR30061">
    <property type="entry name" value="MALTOSE-BINDING PERIPLASMIC PROTEIN"/>
    <property type="match status" value="1"/>
</dbReference>
<name>A0AAJ2PX52_9ACTN</name>
<reference evidence="5" key="1">
    <citation type="journal article" date="2023" name="Microb. Genom.">
        <title>Mesoterricola silvestris gen. nov., sp. nov., Mesoterricola sediminis sp. nov., Geothrix oryzae sp. nov., Geothrix edaphica sp. nov., Geothrix rubra sp. nov., and Geothrix limicola sp. nov., six novel members of Acidobacteriota isolated from soils.</title>
        <authorList>
            <person name="Weisberg A.J."/>
            <person name="Pearce E."/>
            <person name="Kramer C.G."/>
            <person name="Chang J.H."/>
            <person name="Clarke C.R."/>
        </authorList>
    </citation>
    <scope>NUCLEOTIDE SEQUENCE</scope>
    <source>
        <strain evidence="5">ND06-05F</strain>
    </source>
</reference>
<dbReference type="PANTHER" id="PTHR30061:SF50">
    <property type="entry name" value="MALTOSE_MALTODEXTRIN-BINDING PERIPLASMIC PROTEIN"/>
    <property type="match status" value="1"/>
</dbReference>
<comment type="similarity">
    <text evidence="1">Belongs to the bacterial solute-binding protein 1 family.</text>
</comment>
<evidence type="ECO:0000256" key="4">
    <source>
        <dbReference type="SAM" id="SignalP"/>
    </source>
</evidence>
<evidence type="ECO:0000256" key="1">
    <source>
        <dbReference type="ARBA" id="ARBA00008520"/>
    </source>
</evidence>
<organism evidence="5 6">
    <name type="scientific">Streptomyces europaeiscabiei</name>
    <dbReference type="NCBI Taxonomy" id="146819"/>
    <lineage>
        <taxon>Bacteria</taxon>
        <taxon>Bacillati</taxon>
        <taxon>Actinomycetota</taxon>
        <taxon>Actinomycetes</taxon>
        <taxon>Kitasatosporales</taxon>
        <taxon>Streptomycetaceae</taxon>
        <taxon>Streptomyces</taxon>
    </lineage>
</organism>
<dbReference type="CDD" id="cd13585">
    <property type="entry name" value="PBP2_TMBP_like"/>
    <property type="match status" value="1"/>
</dbReference>
<accession>A0AAJ2PX52</accession>
<dbReference type="GO" id="GO:0015768">
    <property type="term" value="P:maltose transport"/>
    <property type="evidence" value="ECO:0007669"/>
    <property type="project" value="TreeGrafter"/>
</dbReference>
<dbReference type="PROSITE" id="PS51257">
    <property type="entry name" value="PROKAR_LIPOPROTEIN"/>
    <property type="match status" value="1"/>
</dbReference>
<dbReference type="SUPFAM" id="SSF53850">
    <property type="entry name" value="Periplasmic binding protein-like II"/>
    <property type="match status" value="1"/>
</dbReference>
<dbReference type="RefSeq" id="WP_319697123.1">
    <property type="nucleotide sequence ID" value="NZ_JARAWN010000335.1"/>
</dbReference>
<dbReference type="Gene3D" id="3.40.190.10">
    <property type="entry name" value="Periplasmic binding protein-like II"/>
    <property type="match status" value="1"/>
</dbReference>
<dbReference type="GO" id="GO:0042956">
    <property type="term" value="P:maltodextrin transmembrane transport"/>
    <property type="evidence" value="ECO:0007669"/>
    <property type="project" value="TreeGrafter"/>
</dbReference>
<evidence type="ECO:0000256" key="2">
    <source>
        <dbReference type="ARBA" id="ARBA00022448"/>
    </source>
</evidence>
<dbReference type="AlphaFoldDB" id="A0AAJ2PX52"/>
<protein>
    <submittedName>
        <fullName evidence="5">Sugar ABC transporter substrate-binding protein</fullName>
    </submittedName>
</protein>
<evidence type="ECO:0000256" key="3">
    <source>
        <dbReference type="ARBA" id="ARBA00022729"/>
    </source>
</evidence>
<feature type="chain" id="PRO_5042531431" evidence="4">
    <location>
        <begin position="25"/>
        <end position="447"/>
    </location>
</feature>
<dbReference type="GO" id="GO:1901982">
    <property type="term" value="F:maltose binding"/>
    <property type="evidence" value="ECO:0007669"/>
    <property type="project" value="TreeGrafter"/>
</dbReference>
<proteinExistence type="inferred from homology"/>
<sequence length="447" mass="48225">MRLHTLTAWAGALTLSLVTGCAQGDGTGASSDTVTYWLWDANQLPAYQACAKGFEQENPGLDVRITQSGWSDYWTKLTAGFIAGTQPDVFTDHIQKFGQFADLQVLEPLDDLGIEESDYQPGLAANWIGQDGHRYGTPKDWDTVALFYNKEMVKDAGLTADELNGLSWNPRDGGTFEKAVAHLTVDGKGRRGDEPGFDKDDVKVYGLASNGGGYADGQTQWSPFTGSAGWSYTDKARWGTEYQYDSETFQSVIKWYFGLAEKGYMVPFADYNVQSNQANTQIAAGRAAVTFDGAWMISTYDGFKGLDIGAAVTPAGPSGKRATMMNGLADSITKASANKAGARKWVAYLASDACQRVVGEYGVVFPATPAGTEAAVAAYEKKGLDVSAFTEPVADKKDFRTFSYPITTYAADVTALMQPAMEDIYGNGAPVSGLDETNDQINLILDQ</sequence>